<name>A0A0A8XSJ1_ARUDO</name>
<sequence>MYLLPMYVTCEMYSYSLSRRNIVASDLSPVSVTPHSNK</sequence>
<dbReference type="EMBL" id="GBRH01283213">
    <property type="protein sequence ID" value="JAD14682.1"/>
    <property type="molecule type" value="Transcribed_RNA"/>
</dbReference>
<accession>A0A0A8XSJ1</accession>
<reference evidence="1" key="2">
    <citation type="journal article" date="2015" name="Data Brief">
        <title>Shoot transcriptome of the giant reed, Arundo donax.</title>
        <authorList>
            <person name="Barrero R.A."/>
            <person name="Guerrero F.D."/>
            <person name="Moolhuijzen P."/>
            <person name="Goolsby J.A."/>
            <person name="Tidwell J."/>
            <person name="Bellgard S.E."/>
            <person name="Bellgard M.I."/>
        </authorList>
    </citation>
    <scope>NUCLEOTIDE SEQUENCE</scope>
    <source>
        <tissue evidence="1">Shoot tissue taken approximately 20 cm above the soil surface</tissue>
    </source>
</reference>
<evidence type="ECO:0000313" key="1">
    <source>
        <dbReference type="EMBL" id="JAD14682.1"/>
    </source>
</evidence>
<reference evidence="1" key="1">
    <citation type="submission" date="2014-09" db="EMBL/GenBank/DDBJ databases">
        <authorList>
            <person name="Magalhaes I.L.F."/>
            <person name="Oliveira U."/>
            <person name="Santos F.R."/>
            <person name="Vidigal T.H.D.A."/>
            <person name="Brescovit A.D."/>
            <person name="Santos A.J."/>
        </authorList>
    </citation>
    <scope>NUCLEOTIDE SEQUENCE</scope>
    <source>
        <tissue evidence="1">Shoot tissue taken approximately 20 cm above the soil surface</tissue>
    </source>
</reference>
<proteinExistence type="predicted"/>
<dbReference type="AlphaFoldDB" id="A0A0A8XSJ1"/>
<organism evidence="1">
    <name type="scientific">Arundo donax</name>
    <name type="common">Giant reed</name>
    <name type="synonym">Donax arundinaceus</name>
    <dbReference type="NCBI Taxonomy" id="35708"/>
    <lineage>
        <taxon>Eukaryota</taxon>
        <taxon>Viridiplantae</taxon>
        <taxon>Streptophyta</taxon>
        <taxon>Embryophyta</taxon>
        <taxon>Tracheophyta</taxon>
        <taxon>Spermatophyta</taxon>
        <taxon>Magnoliopsida</taxon>
        <taxon>Liliopsida</taxon>
        <taxon>Poales</taxon>
        <taxon>Poaceae</taxon>
        <taxon>PACMAD clade</taxon>
        <taxon>Arundinoideae</taxon>
        <taxon>Arundineae</taxon>
        <taxon>Arundo</taxon>
    </lineage>
</organism>
<protein>
    <submittedName>
        <fullName evidence="1">Uncharacterized protein</fullName>
    </submittedName>
</protein>